<feature type="signal peptide" evidence="8">
    <location>
        <begin position="1"/>
        <end position="19"/>
    </location>
</feature>
<keyword evidence="5 8" id="KW-0732">Signal</keyword>
<name>A0A1I3NU18_9FLAO</name>
<evidence type="ECO:0000256" key="5">
    <source>
        <dbReference type="ARBA" id="ARBA00022729"/>
    </source>
</evidence>
<keyword evidence="7" id="KW-0998">Cell outer membrane</keyword>
<dbReference type="Pfam" id="PF03349">
    <property type="entry name" value="Toluene_X"/>
    <property type="match status" value="1"/>
</dbReference>
<dbReference type="SUPFAM" id="SSF56935">
    <property type="entry name" value="Porins"/>
    <property type="match status" value="1"/>
</dbReference>
<dbReference type="GO" id="GO:0009279">
    <property type="term" value="C:cell outer membrane"/>
    <property type="evidence" value="ECO:0007669"/>
    <property type="project" value="UniProtKB-SubCell"/>
</dbReference>
<comment type="similarity">
    <text evidence="2">Belongs to the OmpP1/FadL family.</text>
</comment>
<evidence type="ECO:0000256" key="2">
    <source>
        <dbReference type="ARBA" id="ARBA00008163"/>
    </source>
</evidence>
<evidence type="ECO:0000256" key="6">
    <source>
        <dbReference type="ARBA" id="ARBA00023136"/>
    </source>
</evidence>
<dbReference type="STRING" id="1150112.SAMN04487893_103210"/>
<dbReference type="AlphaFoldDB" id="A0A1I3NU18"/>
<dbReference type="EMBL" id="FORU01000003">
    <property type="protein sequence ID" value="SFJ12808.1"/>
    <property type="molecule type" value="Genomic_DNA"/>
</dbReference>
<evidence type="ECO:0000256" key="4">
    <source>
        <dbReference type="ARBA" id="ARBA00022692"/>
    </source>
</evidence>
<keyword evidence="4" id="KW-0812">Transmembrane</keyword>
<feature type="chain" id="PRO_5017448982" evidence="8">
    <location>
        <begin position="20"/>
        <end position="511"/>
    </location>
</feature>
<dbReference type="RefSeq" id="WP_090678285.1">
    <property type="nucleotide sequence ID" value="NZ_FORU01000003.1"/>
</dbReference>
<evidence type="ECO:0000313" key="10">
    <source>
        <dbReference type="Proteomes" id="UP000243887"/>
    </source>
</evidence>
<evidence type="ECO:0000256" key="1">
    <source>
        <dbReference type="ARBA" id="ARBA00004571"/>
    </source>
</evidence>
<reference evidence="10" key="1">
    <citation type="submission" date="2016-10" db="EMBL/GenBank/DDBJ databases">
        <authorList>
            <person name="Varghese N."/>
            <person name="Submissions S."/>
        </authorList>
    </citation>
    <scope>NUCLEOTIDE SEQUENCE [LARGE SCALE GENOMIC DNA]</scope>
    <source>
        <strain evidence="10">DSM 26542</strain>
    </source>
</reference>
<accession>A0A1I3NU18</accession>
<dbReference type="Proteomes" id="UP000243887">
    <property type="component" value="Unassembled WGS sequence"/>
</dbReference>
<dbReference type="Gene3D" id="2.40.160.60">
    <property type="entry name" value="Outer membrane protein transport protein (OMPP1/FadL/TodX)"/>
    <property type="match status" value="1"/>
</dbReference>
<gene>
    <name evidence="9" type="ORF">SAMN04487893_103210</name>
</gene>
<dbReference type="InterPro" id="IPR005017">
    <property type="entry name" value="OMPP1/FadL/TodX"/>
</dbReference>
<comment type="subcellular location">
    <subcellularLocation>
        <location evidence="1">Cell outer membrane</location>
        <topology evidence="1">Multi-pass membrane protein</topology>
    </subcellularLocation>
</comment>
<protein>
    <submittedName>
        <fullName evidence="9">Outer membrane protein transport protein (OMPP1/FadL/TodX)</fullName>
    </submittedName>
</protein>
<evidence type="ECO:0000313" key="9">
    <source>
        <dbReference type="EMBL" id="SFJ12808.1"/>
    </source>
</evidence>
<keyword evidence="3" id="KW-1134">Transmembrane beta strand</keyword>
<evidence type="ECO:0000256" key="8">
    <source>
        <dbReference type="SAM" id="SignalP"/>
    </source>
</evidence>
<proteinExistence type="inferred from homology"/>
<evidence type="ECO:0000256" key="7">
    <source>
        <dbReference type="ARBA" id="ARBA00023237"/>
    </source>
</evidence>
<evidence type="ECO:0000256" key="3">
    <source>
        <dbReference type="ARBA" id="ARBA00022452"/>
    </source>
</evidence>
<keyword evidence="6" id="KW-0472">Membrane</keyword>
<keyword evidence="10" id="KW-1185">Reference proteome</keyword>
<dbReference type="OrthoDB" id="9765571at2"/>
<organism evidence="9 10">
    <name type="scientific">Myroides guanonis</name>
    <dbReference type="NCBI Taxonomy" id="1150112"/>
    <lineage>
        <taxon>Bacteria</taxon>
        <taxon>Pseudomonadati</taxon>
        <taxon>Bacteroidota</taxon>
        <taxon>Flavobacteriia</taxon>
        <taxon>Flavobacteriales</taxon>
        <taxon>Flavobacteriaceae</taxon>
        <taxon>Myroides</taxon>
    </lineage>
</organism>
<sequence>MKRYFSIITALCFASAIQAQQTTPNDALRLTDKGLNGTARFKAMSGAFGAVGGDLSAINTNPAGSALFNHNTTSFSFGFNGKKNTSNFLGNKSTEKDNNIELGQMGAAFVFQSRNPENTMKKFVIGVNYETTKNLNNTLFSRGINPNNSLSDYFLNTANFGNNGSPYNPQDLAVATGESIDGVYSYLGRTQGIGAQQAFLGFQENLYDYDTNSNKYVSNMIDGPYNQESYMTSSGFNGKLTGNFGAQLGDRFYLGANLNLHFVDYTMYSSAFQSTNTLTESGITKMRFENEIYTYGNGFSFNIGGIAQVTEQLRVGLAYESPTWYRLNDELVQALSTEWRNDNNELSLQKTAPNVINIYDKYTVQTPASYTGSIAYIFGQSGLISIDYTLKDYSNTKMKPVQDFSYINNILSNNLTTTSEVRIGGEYRINQFSIRGGYRFEQSPYKSEKAIGDLNSYSAGLGYDFGASRLDLAYGHASRPYDVSFISSGIPDAARVKTKENSISLTYSINF</sequence>